<proteinExistence type="predicted"/>
<keyword evidence="4" id="KW-0804">Transcription</keyword>
<dbReference type="InterPro" id="IPR015300">
    <property type="entry name" value="DNA-bd_pseudobarrel_sf"/>
</dbReference>
<dbReference type="Pfam" id="PF02362">
    <property type="entry name" value="B3"/>
    <property type="match status" value="1"/>
</dbReference>
<dbReference type="PROSITE" id="PS50863">
    <property type="entry name" value="B3"/>
    <property type="match status" value="1"/>
</dbReference>
<evidence type="ECO:0000256" key="3">
    <source>
        <dbReference type="ARBA" id="ARBA00023125"/>
    </source>
</evidence>
<dbReference type="PANTHER" id="PTHR31391">
    <property type="entry name" value="B3 DOMAIN-CONTAINING PROTEIN OS11G0197600-RELATED"/>
    <property type="match status" value="1"/>
</dbReference>
<evidence type="ECO:0000259" key="6">
    <source>
        <dbReference type="PROSITE" id="PS50863"/>
    </source>
</evidence>
<dbReference type="SUPFAM" id="SSF101936">
    <property type="entry name" value="DNA-binding pseudobarrel domain"/>
    <property type="match status" value="1"/>
</dbReference>
<dbReference type="InterPro" id="IPR044837">
    <property type="entry name" value="REM16-like"/>
</dbReference>
<dbReference type="InterPro" id="IPR003340">
    <property type="entry name" value="B3_DNA-bd"/>
</dbReference>
<name>A0A921QVT9_SORBI</name>
<keyword evidence="5" id="KW-0539">Nucleus</keyword>
<dbReference type="GO" id="GO:0003677">
    <property type="term" value="F:DNA binding"/>
    <property type="evidence" value="ECO:0007669"/>
    <property type="project" value="UniProtKB-KW"/>
</dbReference>
<dbReference type="GO" id="GO:0005634">
    <property type="term" value="C:nucleus"/>
    <property type="evidence" value="ECO:0007669"/>
    <property type="project" value="UniProtKB-SubCell"/>
</dbReference>
<evidence type="ECO:0000256" key="2">
    <source>
        <dbReference type="ARBA" id="ARBA00023015"/>
    </source>
</evidence>
<accession>A0A921QVT9</accession>
<dbReference type="Proteomes" id="UP000807115">
    <property type="component" value="Chromosome 6"/>
</dbReference>
<protein>
    <recommendedName>
        <fullName evidence="6">TF-B3 domain-containing protein</fullName>
    </recommendedName>
</protein>
<dbReference type="CDD" id="cd10017">
    <property type="entry name" value="B3_DNA"/>
    <property type="match status" value="1"/>
</dbReference>
<comment type="caution">
    <text evidence="7">The sequence shown here is derived from an EMBL/GenBank/DDBJ whole genome shotgun (WGS) entry which is preliminary data.</text>
</comment>
<sequence>MSVWAGPERSPCGADAITREFGFEKVGMGQLHPNKFSISEPLCRPCAPGSAPQIPVLLFFLGTALHCSPPREKLLKEIQARREMAEAVAVAVAVAYEAQRQRQVEANKRKLDELQLHRLSAAVREAAAAAKPSPAKKWKARVPRDGAAAGVEPLRRSGRLADLPEKPVYYQVRVKKLLKYNARVPLDAAERSYAISKAEELVQDLGSSFPIFIQPMIQSHVTRGFWLGLPTYFCRKHLPKSDETITLVVDEEGDESDTLYLAKKAGLSTGWKEFAIEHKLHDGDCLVFQLIEQTKFKVYIIRATSYFESEH</sequence>
<keyword evidence="3" id="KW-0238">DNA-binding</keyword>
<comment type="subcellular location">
    <subcellularLocation>
        <location evidence="1">Nucleus</location>
    </subcellularLocation>
</comment>
<dbReference type="PANTHER" id="PTHR31391:SF65">
    <property type="entry name" value="B3 DOMAIN-CONTAINING PROTEIN"/>
    <property type="match status" value="1"/>
</dbReference>
<dbReference type="EMBL" id="CM027685">
    <property type="protein sequence ID" value="KAG0527496.1"/>
    <property type="molecule type" value="Genomic_DNA"/>
</dbReference>
<dbReference type="Gene3D" id="2.40.330.10">
    <property type="entry name" value="DNA-binding pseudobarrel domain"/>
    <property type="match status" value="1"/>
</dbReference>
<evidence type="ECO:0000313" key="8">
    <source>
        <dbReference type="Proteomes" id="UP000807115"/>
    </source>
</evidence>
<organism evidence="7 8">
    <name type="scientific">Sorghum bicolor</name>
    <name type="common">Sorghum</name>
    <name type="synonym">Sorghum vulgare</name>
    <dbReference type="NCBI Taxonomy" id="4558"/>
    <lineage>
        <taxon>Eukaryota</taxon>
        <taxon>Viridiplantae</taxon>
        <taxon>Streptophyta</taxon>
        <taxon>Embryophyta</taxon>
        <taxon>Tracheophyta</taxon>
        <taxon>Spermatophyta</taxon>
        <taxon>Magnoliopsida</taxon>
        <taxon>Liliopsida</taxon>
        <taxon>Poales</taxon>
        <taxon>Poaceae</taxon>
        <taxon>PACMAD clade</taxon>
        <taxon>Panicoideae</taxon>
        <taxon>Andropogonodae</taxon>
        <taxon>Andropogoneae</taxon>
        <taxon>Sorghinae</taxon>
        <taxon>Sorghum</taxon>
    </lineage>
</organism>
<gene>
    <name evidence="7" type="ORF">BDA96_06G238000</name>
</gene>
<reference evidence="7" key="1">
    <citation type="journal article" date="2019" name="BMC Genomics">
        <title>A new reference genome for Sorghum bicolor reveals high levels of sequence similarity between sweet and grain genotypes: implications for the genetics of sugar metabolism.</title>
        <authorList>
            <person name="Cooper E.A."/>
            <person name="Brenton Z.W."/>
            <person name="Flinn B.S."/>
            <person name="Jenkins J."/>
            <person name="Shu S."/>
            <person name="Flowers D."/>
            <person name="Luo F."/>
            <person name="Wang Y."/>
            <person name="Xia P."/>
            <person name="Barry K."/>
            <person name="Daum C."/>
            <person name="Lipzen A."/>
            <person name="Yoshinaga Y."/>
            <person name="Schmutz J."/>
            <person name="Saski C."/>
            <person name="Vermerris W."/>
            <person name="Kresovich S."/>
        </authorList>
    </citation>
    <scope>NUCLEOTIDE SEQUENCE</scope>
</reference>
<reference evidence="7" key="2">
    <citation type="submission" date="2020-10" db="EMBL/GenBank/DDBJ databases">
        <authorList>
            <person name="Cooper E.A."/>
            <person name="Brenton Z.W."/>
            <person name="Flinn B.S."/>
            <person name="Jenkins J."/>
            <person name="Shu S."/>
            <person name="Flowers D."/>
            <person name="Luo F."/>
            <person name="Wang Y."/>
            <person name="Xia P."/>
            <person name="Barry K."/>
            <person name="Daum C."/>
            <person name="Lipzen A."/>
            <person name="Yoshinaga Y."/>
            <person name="Schmutz J."/>
            <person name="Saski C."/>
            <person name="Vermerris W."/>
            <person name="Kresovich S."/>
        </authorList>
    </citation>
    <scope>NUCLEOTIDE SEQUENCE</scope>
</reference>
<evidence type="ECO:0000256" key="1">
    <source>
        <dbReference type="ARBA" id="ARBA00004123"/>
    </source>
</evidence>
<evidence type="ECO:0000256" key="5">
    <source>
        <dbReference type="ARBA" id="ARBA00023242"/>
    </source>
</evidence>
<keyword evidence="2" id="KW-0805">Transcription regulation</keyword>
<evidence type="ECO:0000313" key="7">
    <source>
        <dbReference type="EMBL" id="KAG0527496.1"/>
    </source>
</evidence>
<evidence type="ECO:0000256" key="4">
    <source>
        <dbReference type="ARBA" id="ARBA00023163"/>
    </source>
</evidence>
<dbReference type="AlphaFoldDB" id="A0A921QVT9"/>
<feature type="domain" description="TF-B3" evidence="6">
    <location>
        <begin position="212"/>
        <end position="304"/>
    </location>
</feature>
<dbReference type="SMART" id="SM01019">
    <property type="entry name" value="B3"/>
    <property type="match status" value="1"/>
</dbReference>